<dbReference type="Proteomes" id="UP000263517">
    <property type="component" value="Unassembled WGS sequence"/>
</dbReference>
<sequence>MSDRRERLLRAICGDDLNENSARYADATAKIILGDMGKYFVKFWNEEGPGVMVLQPNSDRTMFWLTLEELHSASEKSEGELAETFKTILESAQKIDPMSSAGYILNDHKGMRYFQPDYNQVAE</sequence>
<name>A0A350NZR4_9ALTE</name>
<dbReference type="EMBL" id="DNAN01000077">
    <property type="protein sequence ID" value="HAW74531.1"/>
    <property type="molecule type" value="Genomic_DNA"/>
</dbReference>
<comment type="caution">
    <text evidence="1">The sequence shown here is derived from an EMBL/GenBank/DDBJ whole genome shotgun (WGS) entry which is preliminary data.</text>
</comment>
<evidence type="ECO:0000313" key="2">
    <source>
        <dbReference type="Proteomes" id="UP000263517"/>
    </source>
</evidence>
<reference evidence="1 2" key="1">
    <citation type="journal article" date="2018" name="Nat. Biotechnol.">
        <title>A standardized bacterial taxonomy based on genome phylogeny substantially revises the tree of life.</title>
        <authorList>
            <person name="Parks D.H."/>
            <person name="Chuvochina M."/>
            <person name="Waite D.W."/>
            <person name="Rinke C."/>
            <person name="Skarshewski A."/>
            <person name="Chaumeil P.A."/>
            <person name="Hugenholtz P."/>
        </authorList>
    </citation>
    <scope>NUCLEOTIDE SEQUENCE [LARGE SCALE GENOMIC DNA]</scope>
    <source>
        <strain evidence="1">UBA11978</strain>
    </source>
</reference>
<organism evidence="1 2">
    <name type="scientific">Alteromonas australica</name>
    <dbReference type="NCBI Taxonomy" id="589873"/>
    <lineage>
        <taxon>Bacteria</taxon>
        <taxon>Pseudomonadati</taxon>
        <taxon>Pseudomonadota</taxon>
        <taxon>Gammaproteobacteria</taxon>
        <taxon>Alteromonadales</taxon>
        <taxon>Alteromonadaceae</taxon>
        <taxon>Alteromonas/Salinimonas group</taxon>
        <taxon>Alteromonas</taxon>
    </lineage>
</organism>
<accession>A0A350NZR4</accession>
<dbReference type="AlphaFoldDB" id="A0A350NZR4"/>
<evidence type="ECO:0000313" key="1">
    <source>
        <dbReference type="EMBL" id="HAW74531.1"/>
    </source>
</evidence>
<protein>
    <submittedName>
        <fullName evidence="1">Uncharacterized protein</fullName>
    </submittedName>
</protein>
<gene>
    <name evidence="1" type="ORF">DCW74_02215</name>
</gene>
<proteinExistence type="predicted"/>